<dbReference type="Proteomes" id="UP000224915">
    <property type="component" value="Unassembled WGS sequence"/>
</dbReference>
<dbReference type="UniPathway" id="UPA00057">
    <property type="reaction ID" value="UER00099"/>
</dbReference>
<keyword evidence="4" id="KW-0547">Nucleotide-binding</keyword>
<dbReference type="GO" id="GO:0005524">
    <property type="term" value="F:ATP binding"/>
    <property type="evidence" value="ECO:0007669"/>
    <property type="project" value="UniProtKB-KW"/>
</dbReference>
<evidence type="ECO:0000256" key="4">
    <source>
        <dbReference type="ARBA" id="ARBA00022741"/>
    </source>
</evidence>
<feature type="domain" description="GHMP kinase N-terminal" evidence="8">
    <location>
        <begin position="70"/>
        <end position="165"/>
    </location>
</feature>
<dbReference type="EMBL" id="PDJD01000001">
    <property type="protein sequence ID" value="PFG18824.1"/>
    <property type="molecule type" value="Genomic_DNA"/>
</dbReference>
<dbReference type="SUPFAM" id="SSF54211">
    <property type="entry name" value="Ribosomal protein S5 domain 2-like"/>
    <property type="match status" value="1"/>
</dbReference>
<dbReference type="InterPro" id="IPR020568">
    <property type="entry name" value="Ribosomal_Su5_D2-typ_SF"/>
</dbReference>
<dbReference type="PANTHER" id="PTHR31814">
    <property type="match status" value="1"/>
</dbReference>
<evidence type="ECO:0000313" key="11">
    <source>
        <dbReference type="Proteomes" id="UP000224915"/>
    </source>
</evidence>
<evidence type="ECO:0000259" key="8">
    <source>
        <dbReference type="Pfam" id="PF00288"/>
    </source>
</evidence>
<evidence type="ECO:0000256" key="6">
    <source>
        <dbReference type="ARBA" id="ARBA00022840"/>
    </source>
</evidence>
<evidence type="ECO:0000259" key="9">
    <source>
        <dbReference type="Pfam" id="PF08544"/>
    </source>
</evidence>
<keyword evidence="5 10" id="KW-0418">Kinase</keyword>
<dbReference type="GO" id="GO:0004631">
    <property type="term" value="F:phosphomevalonate kinase activity"/>
    <property type="evidence" value="ECO:0007669"/>
    <property type="project" value="UniProtKB-EC"/>
</dbReference>
<dbReference type="InterPro" id="IPR005917">
    <property type="entry name" value="Pmev_kinase_bact"/>
</dbReference>
<dbReference type="EC" id="2.7.4.2" evidence="2"/>
<dbReference type="NCBIfam" id="TIGR01220">
    <property type="entry name" value="Pmev_kin_Gr_pos"/>
    <property type="match status" value="1"/>
</dbReference>
<dbReference type="InterPro" id="IPR006204">
    <property type="entry name" value="GHMP_kinase_N_dom"/>
</dbReference>
<reference evidence="10 11" key="1">
    <citation type="submission" date="2017-10" db="EMBL/GenBank/DDBJ databases">
        <title>Sequencing the genomes of 1000 actinobacteria strains.</title>
        <authorList>
            <person name="Klenk H.-P."/>
        </authorList>
    </citation>
    <scope>NUCLEOTIDE SEQUENCE [LARGE SCALE GENOMIC DNA]</scope>
    <source>
        <strain evidence="10 11">DSM 21801</strain>
    </source>
</reference>
<dbReference type="Gene3D" id="3.30.70.890">
    <property type="entry name" value="GHMP kinase, C-terminal domain"/>
    <property type="match status" value="1"/>
</dbReference>
<sequence length="377" mass="38206">MTTPAGHPGVVASAPGKLFLAGEYAVVEAGQPAVLVAVDRRLTLTVREATREADLVGARWAYVAAARDVVRAVAAAHGRTLPPCEVSTVSGLDDPPTDSGPARKYGLGSSAAATAAATLAFARWAGASSTAGLDEQAWMRAALLATLRVNPAASGGDVAAAVLGGWVEYTSPDRDWVARRLGAGALDPDAVIDLVTGPWPGLSARRLAPAPDSPDHLHCADDGESAAGPPTLPELRVGWTGAPASTVSLVAAVRRVGTPPSFLVDSAAATGDLASALSARDTAAALAAVRRSREVLTGMSREVGVPIETPALTALTDIAAAHGWAGKSSGAGGGDCGIALGESGARDTEMLQEWRRAGIRPLPVRVAPGARIEEDAR</sequence>
<dbReference type="Pfam" id="PF08544">
    <property type="entry name" value="GHMP_kinases_C"/>
    <property type="match status" value="1"/>
</dbReference>
<dbReference type="GO" id="GO:0019287">
    <property type="term" value="P:isopentenyl diphosphate biosynthetic process, mevalonate pathway"/>
    <property type="evidence" value="ECO:0007669"/>
    <property type="project" value="UniProtKB-UniPathway"/>
</dbReference>
<dbReference type="Pfam" id="PF00288">
    <property type="entry name" value="GHMP_kinases_N"/>
    <property type="match status" value="1"/>
</dbReference>
<evidence type="ECO:0000313" key="10">
    <source>
        <dbReference type="EMBL" id="PFG18824.1"/>
    </source>
</evidence>
<evidence type="ECO:0000256" key="7">
    <source>
        <dbReference type="SAM" id="MobiDB-lite"/>
    </source>
</evidence>
<evidence type="ECO:0000256" key="2">
    <source>
        <dbReference type="ARBA" id="ARBA00012958"/>
    </source>
</evidence>
<keyword evidence="11" id="KW-1185">Reference proteome</keyword>
<evidence type="ECO:0000256" key="5">
    <source>
        <dbReference type="ARBA" id="ARBA00022777"/>
    </source>
</evidence>
<evidence type="ECO:0000256" key="3">
    <source>
        <dbReference type="ARBA" id="ARBA00022679"/>
    </source>
</evidence>
<organism evidence="10 11">
    <name type="scientific">Serinibacter salmoneus</name>
    <dbReference type="NCBI Taxonomy" id="556530"/>
    <lineage>
        <taxon>Bacteria</taxon>
        <taxon>Bacillati</taxon>
        <taxon>Actinomycetota</taxon>
        <taxon>Actinomycetes</taxon>
        <taxon>Micrococcales</taxon>
        <taxon>Beutenbergiaceae</taxon>
        <taxon>Serinibacter</taxon>
    </lineage>
</organism>
<feature type="region of interest" description="Disordered" evidence="7">
    <location>
        <begin position="210"/>
        <end position="231"/>
    </location>
</feature>
<feature type="domain" description="GHMP kinase C-terminal" evidence="9">
    <location>
        <begin position="277"/>
        <end position="358"/>
    </location>
</feature>
<dbReference type="RefSeq" id="WP_169925853.1">
    <property type="nucleotide sequence ID" value="NZ_PDJD01000001.1"/>
</dbReference>
<dbReference type="InterPro" id="IPR013750">
    <property type="entry name" value="GHMP_kinase_C_dom"/>
</dbReference>
<keyword evidence="6" id="KW-0067">ATP-binding</keyword>
<dbReference type="AlphaFoldDB" id="A0A2A9CWM0"/>
<protein>
    <recommendedName>
        <fullName evidence="2">phosphomevalonate kinase</fullName>
        <ecNumber evidence="2">2.7.4.2</ecNumber>
    </recommendedName>
</protein>
<comment type="caution">
    <text evidence="10">The sequence shown here is derived from an EMBL/GenBank/DDBJ whole genome shotgun (WGS) entry which is preliminary data.</text>
</comment>
<keyword evidence="3" id="KW-0808">Transferase</keyword>
<dbReference type="InterPro" id="IPR036554">
    <property type="entry name" value="GHMP_kinase_C_sf"/>
</dbReference>
<dbReference type="Gene3D" id="3.30.230.10">
    <property type="match status" value="1"/>
</dbReference>
<dbReference type="InterPro" id="IPR014721">
    <property type="entry name" value="Ribsml_uS5_D2-typ_fold_subgr"/>
</dbReference>
<evidence type="ECO:0000256" key="1">
    <source>
        <dbReference type="ARBA" id="ARBA00005017"/>
    </source>
</evidence>
<dbReference type="PRINTS" id="PR00959">
    <property type="entry name" value="MEVGALKINASE"/>
</dbReference>
<dbReference type="PANTHER" id="PTHR31814:SF2">
    <property type="entry name" value="PHOSPHOMEVALONATE KINASE"/>
    <property type="match status" value="1"/>
</dbReference>
<dbReference type="InterPro" id="IPR035102">
    <property type="entry name" value="Phosphomevalonate_kinase"/>
</dbReference>
<dbReference type="SUPFAM" id="SSF55060">
    <property type="entry name" value="GHMP Kinase, C-terminal domain"/>
    <property type="match status" value="1"/>
</dbReference>
<proteinExistence type="predicted"/>
<accession>A0A2A9CWM0</accession>
<gene>
    <name evidence="10" type="ORF">ATL40_0368</name>
</gene>
<comment type="pathway">
    <text evidence="1">Isoprenoid biosynthesis; isopentenyl diphosphate biosynthesis via mevalonate pathway; isopentenyl diphosphate from (R)-mevalonate: step 2/3.</text>
</comment>
<name>A0A2A9CWM0_9MICO</name>